<comment type="similarity">
    <text evidence="1">Belongs to the glycosyl hydrolase 16 family.</text>
</comment>
<evidence type="ECO:0000313" key="4">
    <source>
        <dbReference type="EMBL" id="NMP31508.1"/>
    </source>
</evidence>
<feature type="domain" description="GH16" evidence="3">
    <location>
        <begin position="9"/>
        <end position="331"/>
    </location>
</feature>
<proteinExistence type="inferred from homology"/>
<dbReference type="Gene3D" id="2.60.120.200">
    <property type="match status" value="1"/>
</dbReference>
<dbReference type="PANTHER" id="PTHR10963:SF55">
    <property type="entry name" value="GLYCOSIDE HYDROLASE FAMILY 16 PROTEIN"/>
    <property type="match status" value="1"/>
</dbReference>
<dbReference type="Pfam" id="PF00722">
    <property type="entry name" value="Glyco_hydro_16"/>
    <property type="match status" value="1"/>
</dbReference>
<dbReference type="PROSITE" id="PS51762">
    <property type="entry name" value="GH16_2"/>
    <property type="match status" value="1"/>
</dbReference>
<evidence type="ECO:0000313" key="5">
    <source>
        <dbReference type="Proteomes" id="UP000568664"/>
    </source>
</evidence>
<dbReference type="Proteomes" id="UP000568664">
    <property type="component" value="Unassembled WGS sequence"/>
</dbReference>
<dbReference type="CDD" id="cd08023">
    <property type="entry name" value="GH16_laminarinase_like"/>
    <property type="match status" value="1"/>
</dbReference>
<accession>A0A7Y0LC78</accession>
<dbReference type="InterPro" id="IPR013320">
    <property type="entry name" value="ConA-like_dom_sf"/>
</dbReference>
<dbReference type="EMBL" id="JABBXH010000002">
    <property type="protein sequence ID" value="NMP31508.1"/>
    <property type="molecule type" value="Genomic_DNA"/>
</dbReference>
<evidence type="ECO:0000256" key="1">
    <source>
        <dbReference type="ARBA" id="ARBA00006865"/>
    </source>
</evidence>
<organism evidence="4 5">
    <name type="scientific">Thalassotalea algicola</name>
    <dbReference type="NCBI Taxonomy" id="2716224"/>
    <lineage>
        <taxon>Bacteria</taxon>
        <taxon>Pseudomonadati</taxon>
        <taxon>Pseudomonadota</taxon>
        <taxon>Gammaproteobacteria</taxon>
        <taxon>Alteromonadales</taxon>
        <taxon>Colwelliaceae</taxon>
        <taxon>Thalassotalea</taxon>
    </lineage>
</organism>
<protein>
    <submittedName>
        <fullName evidence="4">Glycoside hydrolase family 16 protein</fullName>
    </submittedName>
</protein>
<dbReference type="SUPFAM" id="SSF49899">
    <property type="entry name" value="Concanavalin A-like lectins/glucanases"/>
    <property type="match status" value="1"/>
</dbReference>
<dbReference type="PANTHER" id="PTHR10963">
    <property type="entry name" value="GLYCOSYL HYDROLASE-RELATED"/>
    <property type="match status" value="1"/>
</dbReference>
<reference evidence="4 5" key="1">
    <citation type="submission" date="2020-04" db="EMBL/GenBank/DDBJ databases">
        <title>Thalassotalea sp. M1531, isolated from the surface of marine red alga.</title>
        <authorList>
            <person name="Pang L."/>
            <person name="Lu D.-C."/>
        </authorList>
    </citation>
    <scope>NUCLEOTIDE SEQUENCE [LARGE SCALE GENOMIC DNA]</scope>
    <source>
        <strain evidence="4 5">M1531</strain>
    </source>
</reference>
<comment type="caution">
    <text evidence="4">The sequence shown here is derived from an EMBL/GenBank/DDBJ whole genome shotgun (WGS) entry which is preliminary data.</text>
</comment>
<dbReference type="InterPro" id="IPR050546">
    <property type="entry name" value="Glycosyl_Hydrlase_16"/>
</dbReference>
<dbReference type="AlphaFoldDB" id="A0A7Y0LC78"/>
<gene>
    <name evidence="4" type="ORF">HII17_08035</name>
</gene>
<dbReference type="GO" id="GO:0004553">
    <property type="term" value="F:hydrolase activity, hydrolyzing O-glycosyl compounds"/>
    <property type="evidence" value="ECO:0007669"/>
    <property type="project" value="InterPro"/>
</dbReference>
<evidence type="ECO:0000256" key="2">
    <source>
        <dbReference type="SAM" id="MobiDB-lite"/>
    </source>
</evidence>
<name>A0A7Y0LC78_9GAMM</name>
<feature type="region of interest" description="Disordered" evidence="2">
    <location>
        <begin position="1"/>
        <end position="31"/>
    </location>
</feature>
<dbReference type="InterPro" id="IPR000757">
    <property type="entry name" value="Beta-glucanase-like"/>
</dbReference>
<dbReference type="GO" id="GO:0005975">
    <property type="term" value="P:carbohydrate metabolic process"/>
    <property type="evidence" value="ECO:0007669"/>
    <property type="project" value="InterPro"/>
</dbReference>
<keyword evidence="5" id="KW-1185">Reference proteome</keyword>
<sequence length="356" mass="39365">MVLVSCGGSGSSVNSIPSSNPTTTEQTEGSETTISFEVPEVSANWQLIWSDEFEAGTIDSTKWSFERNCAGGGNNEQQCYTNRLDNAFIESGSLVIKALREDFTGPAVFDDSPNYDTNITKTQPYTSARLRTKNLGDWRYGRIEVRAKLPSGQGTWPAIWMLPTEWKYGGWAGSGEIDIMEAVNLKAKSDASGQLTDTAENRVHGTLHYGRKWPENVYSGTSYSMPDNANPADDFHLYAIEWQAGEIRWYVDGAHYATQNANGWYSQFHNEKGEIIDGTGTAPFDQKFHLILNFAVGGDWPATVNEKGIDESAFPQLFEIDYVRVYQCSIDADYGRGCEAIGKDAKLVEGHTAPPL</sequence>
<keyword evidence="4" id="KW-0378">Hydrolase</keyword>
<evidence type="ECO:0000259" key="3">
    <source>
        <dbReference type="PROSITE" id="PS51762"/>
    </source>
</evidence>